<keyword evidence="2" id="KW-0719">Serine esterase</keyword>
<evidence type="ECO:0000256" key="3">
    <source>
        <dbReference type="ARBA" id="ARBA00022801"/>
    </source>
</evidence>
<feature type="transmembrane region" description="Helical" evidence="6">
    <location>
        <begin position="36"/>
        <end position="59"/>
    </location>
</feature>
<organism evidence="7 8">
    <name type="scientific">Tsukamurella sputi</name>
    <dbReference type="NCBI Taxonomy" id="2591848"/>
    <lineage>
        <taxon>Bacteria</taxon>
        <taxon>Bacillati</taxon>
        <taxon>Actinomycetota</taxon>
        <taxon>Actinomycetes</taxon>
        <taxon>Mycobacteriales</taxon>
        <taxon>Tsukamurellaceae</taxon>
        <taxon>Tsukamurella</taxon>
    </lineage>
</organism>
<keyword evidence="8" id="KW-1185">Reference proteome</keyword>
<evidence type="ECO:0000313" key="7">
    <source>
        <dbReference type="EMBL" id="TWS21968.1"/>
    </source>
</evidence>
<dbReference type="Proteomes" id="UP000319792">
    <property type="component" value="Unassembled WGS sequence"/>
</dbReference>
<evidence type="ECO:0000256" key="5">
    <source>
        <dbReference type="SAM" id="MobiDB-lite"/>
    </source>
</evidence>
<dbReference type="InterPro" id="IPR000675">
    <property type="entry name" value="Cutinase/axe"/>
</dbReference>
<sequence length="354" mass="37132">MRRSSSRRRGPRTARSDPVTHQEPGKSGGGRRFSPLTMVVVVVVVIALILLAILIGTWLRPGPSLPPTSPGGSSSSTSATAARPTSQPADCPDVQVISVPGTLESSSKDDPYRPTFNPNSLMLKITAPLAQAFPAARADVWTTPYVAQLSNPVAIPPDGQVSYEKSRTEGYDKSVAQIKKVYDKCKLTGFVLMGFSQGAVIAGDIAGEIGAGRGVIPAENVLGVGLISDPRREPGDARTAGPNPPGVGVEVAYGGFSFGSLSLRGKREGGFGAVKDRAVSLCGNNDPICNQPKDIFQAGNIATTLPELQKVLTGNSHALYATTTDWAANGQTATQWLQNWARGVIDKAPKPPHS</sequence>
<evidence type="ECO:0000313" key="8">
    <source>
        <dbReference type="Proteomes" id="UP000319792"/>
    </source>
</evidence>
<dbReference type="AlphaFoldDB" id="A0A5C5RH07"/>
<accession>A0A5C5RH07</accession>
<dbReference type="EMBL" id="VIGV01000013">
    <property type="protein sequence ID" value="TWS21968.1"/>
    <property type="molecule type" value="Genomic_DNA"/>
</dbReference>
<feature type="compositionally biased region" description="Basic residues" evidence="5">
    <location>
        <begin position="1"/>
        <end position="12"/>
    </location>
</feature>
<feature type="region of interest" description="Disordered" evidence="5">
    <location>
        <begin position="65"/>
        <end position="94"/>
    </location>
</feature>
<dbReference type="OrthoDB" id="4423762at2"/>
<evidence type="ECO:0000256" key="2">
    <source>
        <dbReference type="ARBA" id="ARBA00022487"/>
    </source>
</evidence>
<name>A0A5C5RH07_9ACTN</name>
<reference evidence="7 8" key="2">
    <citation type="submission" date="2019-08" db="EMBL/GenBank/DDBJ databases">
        <title>Tsukamurella conjunctivitidis sp. nov., Tsukamurella assacharolytica sp. nov. and Tsukamurella sputae sp. nov. isolated from patients with conjunctivitis, bacteraemia (lymphoma) and respiratory infection (sputum) in Hong Kong.</title>
        <authorList>
            <person name="Fok K.M.N."/>
            <person name="Fong J.Y.H."/>
        </authorList>
    </citation>
    <scope>NUCLEOTIDE SEQUENCE [LARGE SCALE GENOMIC DNA]</scope>
    <source>
        <strain evidence="7 8">HKU70</strain>
    </source>
</reference>
<keyword evidence="3" id="KW-0378">Hydrolase</keyword>
<dbReference type="SUPFAM" id="SSF53474">
    <property type="entry name" value="alpha/beta-Hydrolases"/>
    <property type="match status" value="1"/>
</dbReference>
<feature type="compositionally biased region" description="Basic and acidic residues" evidence="5">
    <location>
        <begin position="14"/>
        <end position="24"/>
    </location>
</feature>
<evidence type="ECO:0000256" key="6">
    <source>
        <dbReference type="SAM" id="Phobius"/>
    </source>
</evidence>
<keyword evidence="6" id="KW-0812">Transmembrane</keyword>
<reference evidence="7 8" key="1">
    <citation type="submission" date="2019-06" db="EMBL/GenBank/DDBJ databases">
        <authorList>
            <person name="Teng J.L.L."/>
            <person name="Lee H.H."/>
            <person name="Lau S.K.P."/>
            <person name="Woo P.C.Y."/>
        </authorList>
    </citation>
    <scope>NUCLEOTIDE SEQUENCE [LARGE SCALE GENOMIC DNA]</scope>
    <source>
        <strain evidence="7 8">HKU70</strain>
    </source>
</reference>
<feature type="region of interest" description="Disordered" evidence="5">
    <location>
        <begin position="1"/>
        <end position="32"/>
    </location>
</feature>
<evidence type="ECO:0000256" key="1">
    <source>
        <dbReference type="ARBA" id="ARBA00007534"/>
    </source>
</evidence>
<dbReference type="Gene3D" id="3.40.50.1820">
    <property type="entry name" value="alpha/beta hydrolase"/>
    <property type="match status" value="1"/>
</dbReference>
<protein>
    <submittedName>
        <fullName evidence="7">Cutinase family protein</fullName>
    </submittedName>
</protein>
<dbReference type="PANTHER" id="PTHR33630">
    <property type="entry name" value="CUTINASE RV1984C-RELATED-RELATED"/>
    <property type="match status" value="1"/>
</dbReference>
<feature type="compositionally biased region" description="Low complexity" evidence="5">
    <location>
        <begin position="70"/>
        <end position="89"/>
    </location>
</feature>
<dbReference type="GO" id="GO:0052689">
    <property type="term" value="F:carboxylic ester hydrolase activity"/>
    <property type="evidence" value="ECO:0007669"/>
    <property type="project" value="UniProtKB-KW"/>
</dbReference>
<comment type="similarity">
    <text evidence="1">Belongs to the cutinase family.</text>
</comment>
<dbReference type="Pfam" id="PF01083">
    <property type="entry name" value="Cutinase"/>
    <property type="match status" value="1"/>
</dbReference>
<dbReference type="PANTHER" id="PTHR33630:SF9">
    <property type="entry name" value="CUTINASE 4"/>
    <property type="match status" value="1"/>
</dbReference>
<dbReference type="SMART" id="SM01110">
    <property type="entry name" value="Cutinase"/>
    <property type="match status" value="1"/>
</dbReference>
<keyword evidence="6" id="KW-1133">Transmembrane helix</keyword>
<evidence type="ECO:0000256" key="4">
    <source>
        <dbReference type="ARBA" id="ARBA00023157"/>
    </source>
</evidence>
<comment type="caution">
    <text evidence="7">The sequence shown here is derived from an EMBL/GenBank/DDBJ whole genome shotgun (WGS) entry which is preliminary data.</text>
</comment>
<proteinExistence type="inferred from homology"/>
<keyword evidence="4" id="KW-1015">Disulfide bond</keyword>
<dbReference type="InterPro" id="IPR029058">
    <property type="entry name" value="AB_hydrolase_fold"/>
</dbReference>
<gene>
    <name evidence="7" type="ORF">FK268_21665</name>
</gene>
<keyword evidence="6" id="KW-0472">Membrane</keyword>